<feature type="transmembrane region" description="Helical" evidence="4">
    <location>
        <begin position="237"/>
        <end position="264"/>
    </location>
</feature>
<dbReference type="OrthoDB" id="6509908at2759"/>
<dbReference type="GeneID" id="25412362"/>
<evidence type="ECO:0000256" key="2">
    <source>
        <dbReference type="ARBA" id="ARBA00006727"/>
    </source>
</evidence>
<dbReference type="InterPro" id="IPR050327">
    <property type="entry name" value="Proton-linked_MCT"/>
</dbReference>
<name>A0A074WH87_9PEZI</name>
<feature type="transmembrane region" description="Helical" evidence="4">
    <location>
        <begin position="383"/>
        <end position="406"/>
    </location>
</feature>
<dbReference type="Gene3D" id="1.20.1250.20">
    <property type="entry name" value="MFS general substrate transporter like domains"/>
    <property type="match status" value="2"/>
</dbReference>
<dbReference type="RefSeq" id="XP_013423249.1">
    <property type="nucleotide sequence ID" value="XM_013567795.1"/>
</dbReference>
<gene>
    <name evidence="5" type="ORF">M436DRAFT_56701</name>
</gene>
<feature type="transmembrane region" description="Helical" evidence="4">
    <location>
        <begin position="57"/>
        <end position="82"/>
    </location>
</feature>
<feature type="region of interest" description="Disordered" evidence="3">
    <location>
        <begin position="1"/>
        <end position="47"/>
    </location>
</feature>
<feature type="transmembrane region" description="Helical" evidence="4">
    <location>
        <begin position="125"/>
        <end position="142"/>
    </location>
</feature>
<evidence type="ECO:0000313" key="6">
    <source>
        <dbReference type="Proteomes" id="UP000027730"/>
    </source>
</evidence>
<dbReference type="GO" id="GO:0016020">
    <property type="term" value="C:membrane"/>
    <property type="evidence" value="ECO:0007669"/>
    <property type="project" value="UniProtKB-SubCell"/>
</dbReference>
<evidence type="ECO:0000256" key="3">
    <source>
        <dbReference type="SAM" id="MobiDB-lite"/>
    </source>
</evidence>
<dbReference type="InterPro" id="IPR036259">
    <property type="entry name" value="MFS_trans_sf"/>
</dbReference>
<organism evidence="5 6">
    <name type="scientific">Aureobasidium namibiae CBS 147.97</name>
    <dbReference type="NCBI Taxonomy" id="1043004"/>
    <lineage>
        <taxon>Eukaryota</taxon>
        <taxon>Fungi</taxon>
        <taxon>Dikarya</taxon>
        <taxon>Ascomycota</taxon>
        <taxon>Pezizomycotina</taxon>
        <taxon>Dothideomycetes</taxon>
        <taxon>Dothideomycetidae</taxon>
        <taxon>Dothideales</taxon>
        <taxon>Saccotheciaceae</taxon>
        <taxon>Aureobasidium</taxon>
    </lineage>
</organism>
<feature type="transmembrane region" description="Helical" evidence="4">
    <location>
        <begin position="289"/>
        <end position="307"/>
    </location>
</feature>
<feature type="compositionally biased region" description="Polar residues" evidence="3">
    <location>
        <begin position="14"/>
        <end position="39"/>
    </location>
</feature>
<evidence type="ECO:0000256" key="4">
    <source>
        <dbReference type="SAM" id="Phobius"/>
    </source>
</evidence>
<dbReference type="Pfam" id="PF07690">
    <property type="entry name" value="MFS_1"/>
    <property type="match status" value="1"/>
</dbReference>
<dbReference type="Proteomes" id="UP000027730">
    <property type="component" value="Unassembled WGS sequence"/>
</dbReference>
<keyword evidence="4" id="KW-0472">Membrane</keyword>
<feature type="transmembrane region" description="Helical" evidence="4">
    <location>
        <begin position="94"/>
        <end position="113"/>
    </location>
</feature>
<accession>A0A074WH87</accession>
<comment type="subcellular location">
    <subcellularLocation>
        <location evidence="1">Membrane</location>
        <topology evidence="1">Multi-pass membrane protein</topology>
    </subcellularLocation>
</comment>
<dbReference type="SUPFAM" id="SSF103473">
    <property type="entry name" value="MFS general substrate transporter"/>
    <property type="match status" value="1"/>
</dbReference>
<dbReference type="PANTHER" id="PTHR11360">
    <property type="entry name" value="MONOCARBOXYLATE TRANSPORTER"/>
    <property type="match status" value="1"/>
</dbReference>
<dbReference type="AlphaFoldDB" id="A0A074WH87"/>
<feature type="transmembrane region" description="Helical" evidence="4">
    <location>
        <begin position="344"/>
        <end position="371"/>
    </location>
</feature>
<proteinExistence type="inferred from homology"/>
<sequence length="450" mass="48941">MAHSTENAHRNGQRIGSDSSEKQLCQYPTSGSVLSQSPTAVEDREQDWPSGWRPYTALFGCFLLMFLSWGLINCYGTFLSYYSESLFRGDDLMLSNLIGSTQSFVVLFFSFITGRLLDANHSRELLLAGSIIITIGMFMLSISNGNGGLNQGNYGLTWLTQGLVTGLGMACFFVSSSQIIATWFHKRKGFAIGVVASGASICKSFVVAVLLARPNPAHPFRKPEKWMSKRTWVDTSAFRDAAFCSFTASICALFLGFYCVFFSLEEWAATNGIAHKGTPPPGSKVTLSTYWLLCIMNGCSTFGRLSSAWLCDKFGALKVHMMVTVVSSMLCLFLWTFADTLAPALVFAILFGAFSGSVIGLPPASMAAILGPEPDRQARLGQWTGMMYTAAAPFALVGPVITGHLVTKYETYLGVQIWSGACLLVSAMFMALAKFFKDRKGTSGGSNEKV</sequence>
<keyword evidence="4" id="KW-1133">Transmembrane helix</keyword>
<dbReference type="PANTHER" id="PTHR11360:SF234">
    <property type="entry name" value="MFS-TYPE TRANSPORTER DBAD-RELATED"/>
    <property type="match status" value="1"/>
</dbReference>
<protein>
    <submittedName>
        <fullName evidence="5">MFS general substrate transporter</fullName>
    </submittedName>
</protein>
<feature type="transmembrane region" description="Helical" evidence="4">
    <location>
        <begin position="190"/>
        <end position="212"/>
    </location>
</feature>
<dbReference type="InterPro" id="IPR011701">
    <property type="entry name" value="MFS"/>
</dbReference>
<feature type="transmembrane region" description="Helical" evidence="4">
    <location>
        <begin position="412"/>
        <end position="433"/>
    </location>
</feature>
<evidence type="ECO:0000256" key="1">
    <source>
        <dbReference type="ARBA" id="ARBA00004141"/>
    </source>
</evidence>
<dbReference type="EMBL" id="KL584723">
    <property type="protein sequence ID" value="KEQ69182.1"/>
    <property type="molecule type" value="Genomic_DNA"/>
</dbReference>
<dbReference type="HOGENOM" id="CLU_001265_1_1_1"/>
<reference evidence="5 6" key="1">
    <citation type="journal article" date="2014" name="BMC Genomics">
        <title>Genome sequencing of four Aureobasidium pullulans varieties: biotechnological potential, stress tolerance, and description of new species.</title>
        <authorList>
            <person name="Gostin Ar C."/>
            <person name="Ohm R.A."/>
            <person name="Kogej T."/>
            <person name="Sonjak S."/>
            <person name="Turk M."/>
            <person name="Zajc J."/>
            <person name="Zalar P."/>
            <person name="Grube M."/>
            <person name="Sun H."/>
            <person name="Han J."/>
            <person name="Sharma A."/>
            <person name="Chiniquy J."/>
            <person name="Ngan C.Y."/>
            <person name="Lipzen A."/>
            <person name="Barry K."/>
            <person name="Grigoriev I.V."/>
            <person name="Gunde-Cimerman N."/>
        </authorList>
    </citation>
    <scope>NUCLEOTIDE SEQUENCE [LARGE SCALE GENOMIC DNA]</scope>
    <source>
        <strain evidence="5 6">CBS 147.97</strain>
    </source>
</reference>
<comment type="similarity">
    <text evidence="2">Belongs to the major facilitator superfamily. Monocarboxylate porter (TC 2.A.1.13) family.</text>
</comment>
<keyword evidence="4" id="KW-0812">Transmembrane</keyword>
<dbReference type="GO" id="GO:0022857">
    <property type="term" value="F:transmembrane transporter activity"/>
    <property type="evidence" value="ECO:0007669"/>
    <property type="project" value="InterPro"/>
</dbReference>
<feature type="transmembrane region" description="Helical" evidence="4">
    <location>
        <begin position="319"/>
        <end position="338"/>
    </location>
</feature>
<evidence type="ECO:0000313" key="5">
    <source>
        <dbReference type="EMBL" id="KEQ69182.1"/>
    </source>
</evidence>
<feature type="transmembrane region" description="Helical" evidence="4">
    <location>
        <begin position="163"/>
        <end position="184"/>
    </location>
</feature>
<keyword evidence="6" id="KW-1185">Reference proteome</keyword>